<gene>
    <name evidence="5" type="primary">glgP</name>
    <name evidence="5" type="ORF">OZ401_003599</name>
</gene>
<dbReference type="SUPFAM" id="SSF53756">
    <property type="entry name" value="UDP-Glycosyltransferase/glycogen phosphorylase"/>
    <property type="match status" value="1"/>
</dbReference>
<dbReference type="Proteomes" id="UP001431572">
    <property type="component" value="Chromosome 2"/>
</dbReference>
<sequence>MKIISRVSVFPVMPQRITRLYELAFNLWWSWNYTAQELYRTIDSELWDELNHNTVRFLSNVEPAKLEKAAADEEFLKKYDSVLEAFDAYMNPTSTWYKDTYPEYKDKVIAYFSAEFGLHEALPIYSGGLGVLAGDHCKAASDIGLPLVGVGFLYPQGYFIQRINYDGRQEAFYEKIHFSEVPATAAVNAKGEEVVISVDLPGRKVYAKVWKIQVGRVPLYLMDTDVDPNLPSDRDLTARLYGGDHELRIMQEIVLGIGGVRALRALGIAATVYHSNDSHPVFQGLERVRELVQTQGLSFDQAKEAAAASGVFTTHTPVAAGNDVFNHDLVDRYFGSFWPYLGIDRDGFMNLARHDQPWGPGYSMTVLAMRLSNQHNGVSALHGSVSRRMWQWLWPGVDADEVPVDHVTNGIHTQTWLAPELDELYTQYLGADWKERIDDPAMWQAIDKIPDQVLWDIHCRAKKTLIEFLRKRVIQMRVEVGEGTGSVEEAGHIFDENAFTIGFARRFATYKRATLVFRDVARIQKLLGDKKRPVQIVFAGKAHPADEPGKSFIQRVHQISRQEGFEGRIVFLENYDMNMGRYLVQGVDMWLNNPIRPNEASGTSGQKAALNGVPNASILDGWWPEAYNGKNGWAIGEERTYQSQDIQDEADSLALYNLLENDIVPTYFNRDENGLPLGWIKVMKESIKTVAPYFSTRRMLKDYTNKFYISSIKQTLMLSTENYAGAKTLSSWKRAIYDGWNRVAISAKTPAESKLALGQEFKVTAQTFLGQLRPSDVVVEFLMARDDDGNLVNQEIITMELVSGPDQNSLYNYAANVKVSQGGSIVMGVRVLPTHPALTSKHELGLVRWA</sequence>
<feature type="domain" description="DUF3417" evidence="4">
    <location>
        <begin position="13"/>
        <end position="122"/>
    </location>
</feature>
<evidence type="ECO:0000259" key="4">
    <source>
        <dbReference type="Pfam" id="PF11897"/>
    </source>
</evidence>
<comment type="similarity">
    <text evidence="2">Belongs to the glycogen phosphorylase family.</text>
</comment>
<dbReference type="PIRSF" id="PIRSF000460">
    <property type="entry name" value="Pprylas_GlgP"/>
    <property type="match status" value="1"/>
</dbReference>
<dbReference type="Gene3D" id="3.40.50.2000">
    <property type="entry name" value="Glycogen Phosphorylase B"/>
    <property type="match status" value="3"/>
</dbReference>
<organism evidence="5 6">
    <name type="scientific">Candidatus Chlorohelix allophototropha</name>
    <dbReference type="NCBI Taxonomy" id="3003348"/>
    <lineage>
        <taxon>Bacteria</taxon>
        <taxon>Bacillati</taxon>
        <taxon>Chloroflexota</taxon>
        <taxon>Chloroflexia</taxon>
        <taxon>Candidatus Chloroheliales</taxon>
        <taxon>Candidatus Chloroheliaceae</taxon>
        <taxon>Candidatus Chlorohelix</taxon>
    </lineage>
</organism>
<dbReference type="InterPro" id="IPR011834">
    <property type="entry name" value="Agluc_phsphrylas"/>
</dbReference>
<comment type="catalytic activity">
    <reaction evidence="1">
        <text>[(1-&gt;4)-alpha-D-glucosyl](n) + phosphate = [(1-&gt;4)-alpha-D-glucosyl](n-1) + alpha-D-glucose 1-phosphate</text>
        <dbReference type="Rhea" id="RHEA:41732"/>
        <dbReference type="Rhea" id="RHEA-COMP:9584"/>
        <dbReference type="Rhea" id="RHEA-COMP:9586"/>
        <dbReference type="ChEBI" id="CHEBI:15444"/>
        <dbReference type="ChEBI" id="CHEBI:43474"/>
        <dbReference type="ChEBI" id="CHEBI:58601"/>
        <dbReference type="EC" id="2.4.1.1"/>
    </reaction>
</comment>
<dbReference type="InterPro" id="IPR052182">
    <property type="entry name" value="Glycogen/Maltodextrin_Phosph"/>
</dbReference>
<dbReference type="PANTHER" id="PTHR42655:SF1">
    <property type="entry name" value="GLYCOGEN PHOSPHORYLASE"/>
    <property type="match status" value="1"/>
</dbReference>
<reference evidence="5" key="1">
    <citation type="journal article" date="2024" name="Nature">
        <title>Anoxygenic phototroph of the Chloroflexota uses a type I reaction centre.</title>
        <authorList>
            <person name="Tsuji J.M."/>
            <person name="Shaw N.A."/>
            <person name="Nagashima S."/>
            <person name="Venkiteswaran J.J."/>
            <person name="Schiff S.L."/>
            <person name="Watanabe T."/>
            <person name="Fukui M."/>
            <person name="Hanada S."/>
            <person name="Tank M."/>
            <person name="Neufeld J.D."/>
        </authorList>
    </citation>
    <scope>NUCLEOTIDE SEQUENCE</scope>
    <source>
        <strain evidence="5">L227-S17</strain>
    </source>
</reference>
<name>A0ABY9B466_9CHLR</name>
<evidence type="ECO:0000313" key="5">
    <source>
        <dbReference type="EMBL" id="WJW68004.1"/>
    </source>
</evidence>
<dbReference type="PANTHER" id="PTHR42655">
    <property type="entry name" value="GLYCOGEN PHOSPHORYLASE"/>
    <property type="match status" value="1"/>
</dbReference>
<accession>A0ABY9B466</accession>
<dbReference type="EMBL" id="CP128400">
    <property type="protein sequence ID" value="WJW68004.1"/>
    <property type="molecule type" value="Genomic_DNA"/>
</dbReference>
<evidence type="ECO:0000256" key="2">
    <source>
        <dbReference type="ARBA" id="ARBA00006047"/>
    </source>
</evidence>
<keyword evidence="3" id="KW-0021">Allosteric enzyme</keyword>
<protein>
    <submittedName>
        <fullName evidence="5">Alpha-glucan family phosphorylase</fullName>
    </submittedName>
</protein>
<dbReference type="NCBIfam" id="TIGR02094">
    <property type="entry name" value="more_P_ylases"/>
    <property type="match status" value="1"/>
</dbReference>
<evidence type="ECO:0000256" key="3">
    <source>
        <dbReference type="ARBA" id="ARBA00022533"/>
    </source>
</evidence>
<dbReference type="InterPro" id="IPR024517">
    <property type="entry name" value="Glycogen_phosphorylase_DUF3417"/>
</dbReference>
<dbReference type="Pfam" id="PF11897">
    <property type="entry name" value="DUF3417"/>
    <property type="match status" value="1"/>
</dbReference>
<dbReference type="InterPro" id="IPR000811">
    <property type="entry name" value="Glyco_trans_35"/>
</dbReference>
<evidence type="ECO:0000256" key="1">
    <source>
        <dbReference type="ARBA" id="ARBA00001275"/>
    </source>
</evidence>
<keyword evidence="6" id="KW-1185">Reference proteome</keyword>
<dbReference type="Pfam" id="PF00343">
    <property type="entry name" value="Phosphorylase"/>
    <property type="match status" value="1"/>
</dbReference>
<evidence type="ECO:0000313" key="6">
    <source>
        <dbReference type="Proteomes" id="UP001431572"/>
    </source>
</evidence>
<proteinExistence type="inferred from homology"/>
<dbReference type="RefSeq" id="WP_341469908.1">
    <property type="nucleotide sequence ID" value="NZ_CP128400.1"/>
</dbReference>